<evidence type="ECO:0000256" key="1">
    <source>
        <dbReference type="SAM" id="Phobius"/>
    </source>
</evidence>
<dbReference type="EMBL" id="JBHSDH010000013">
    <property type="protein sequence ID" value="MFC4291657.1"/>
    <property type="molecule type" value="Genomic_DNA"/>
</dbReference>
<sequence>MRFGKNSLAAVAAATLVLAPTIAQAAPAAKAASNQVERASASPQDESKLEGSTGIILAILAAAGIIAGIVIAAGNNEDTPTSPG</sequence>
<dbReference type="RefSeq" id="WP_381421716.1">
    <property type="nucleotide sequence ID" value="NZ_JBHSDH010000013.1"/>
</dbReference>
<gene>
    <name evidence="3" type="ORF">ACFOWX_04425</name>
</gene>
<keyword evidence="2" id="KW-0732">Signal</keyword>
<protein>
    <recommendedName>
        <fullName evidence="5">Secreted protein</fullName>
    </recommendedName>
</protein>
<keyword evidence="1" id="KW-0812">Transmembrane</keyword>
<reference evidence="4" key="1">
    <citation type="journal article" date="2019" name="Int. J. Syst. Evol. Microbiol.">
        <title>The Global Catalogue of Microorganisms (GCM) 10K type strain sequencing project: providing services to taxonomists for standard genome sequencing and annotation.</title>
        <authorList>
            <consortium name="The Broad Institute Genomics Platform"/>
            <consortium name="The Broad Institute Genome Sequencing Center for Infectious Disease"/>
            <person name="Wu L."/>
            <person name="Ma J."/>
        </authorList>
    </citation>
    <scope>NUCLEOTIDE SEQUENCE [LARGE SCALE GENOMIC DNA]</scope>
    <source>
        <strain evidence="4">CECT 8531</strain>
    </source>
</reference>
<proteinExistence type="predicted"/>
<keyword evidence="4" id="KW-1185">Reference proteome</keyword>
<evidence type="ECO:0000256" key="2">
    <source>
        <dbReference type="SAM" id="SignalP"/>
    </source>
</evidence>
<evidence type="ECO:0000313" key="4">
    <source>
        <dbReference type="Proteomes" id="UP001595887"/>
    </source>
</evidence>
<evidence type="ECO:0000313" key="3">
    <source>
        <dbReference type="EMBL" id="MFC4291657.1"/>
    </source>
</evidence>
<accession>A0ABV8RE72</accession>
<evidence type="ECO:0008006" key="5">
    <source>
        <dbReference type="Google" id="ProtNLM"/>
    </source>
</evidence>
<dbReference type="Proteomes" id="UP001595887">
    <property type="component" value="Unassembled WGS sequence"/>
</dbReference>
<keyword evidence="1" id="KW-0472">Membrane</keyword>
<feature type="transmembrane region" description="Helical" evidence="1">
    <location>
        <begin position="55"/>
        <end position="74"/>
    </location>
</feature>
<feature type="chain" id="PRO_5046163309" description="Secreted protein" evidence="2">
    <location>
        <begin position="26"/>
        <end position="84"/>
    </location>
</feature>
<organism evidence="3 4">
    <name type="scientific">Sphingorhabdus arenilitoris</name>
    <dbReference type="NCBI Taxonomy" id="1490041"/>
    <lineage>
        <taxon>Bacteria</taxon>
        <taxon>Pseudomonadati</taxon>
        <taxon>Pseudomonadota</taxon>
        <taxon>Alphaproteobacteria</taxon>
        <taxon>Sphingomonadales</taxon>
        <taxon>Sphingomonadaceae</taxon>
        <taxon>Sphingorhabdus</taxon>
    </lineage>
</organism>
<feature type="signal peptide" evidence="2">
    <location>
        <begin position="1"/>
        <end position="25"/>
    </location>
</feature>
<keyword evidence="1" id="KW-1133">Transmembrane helix</keyword>
<comment type="caution">
    <text evidence="3">The sequence shown here is derived from an EMBL/GenBank/DDBJ whole genome shotgun (WGS) entry which is preliminary data.</text>
</comment>
<name>A0ABV8RE72_9SPHN</name>